<organism evidence="1 2">
    <name type="scientific">Pseudomonas syringae pv. ribicola</name>
    <dbReference type="NCBI Taxonomy" id="55398"/>
    <lineage>
        <taxon>Bacteria</taxon>
        <taxon>Pseudomonadati</taxon>
        <taxon>Pseudomonadota</taxon>
        <taxon>Gammaproteobacteria</taxon>
        <taxon>Pseudomonadales</taxon>
        <taxon>Pseudomonadaceae</taxon>
        <taxon>Pseudomonas</taxon>
    </lineage>
</organism>
<evidence type="ECO:0000313" key="1">
    <source>
        <dbReference type="EMBL" id="KPY43804.1"/>
    </source>
</evidence>
<evidence type="ECO:0000313" key="2">
    <source>
        <dbReference type="Proteomes" id="UP000050554"/>
    </source>
</evidence>
<dbReference type="Proteomes" id="UP000050554">
    <property type="component" value="Unassembled WGS sequence"/>
</dbReference>
<protein>
    <submittedName>
        <fullName evidence="1">Uncharacterized protein</fullName>
    </submittedName>
</protein>
<sequence length="86" mass="9375">MFSGVSKNGSADFQYAWKTSERHTDTPMSDFTETQASALIGTAEKMIEIWSRLSPEKQQALLARFGTQENALAALVTTHLVAPSVA</sequence>
<gene>
    <name evidence="1" type="ORF">ALO47_01493</name>
</gene>
<dbReference type="AlphaFoldDB" id="A0A0P9YX48"/>
<comment type="caution">
    <text evidence="1">The sequence shown here is derived from an EMBL/GenBank/DDBJ whole genome shotgun (WGS) entry which is preliminary data.</text>
</comment>
<dbReference type="PATRIC" id="fig|55398.3.peg.1873"/>
<reference evidence="1 2" key="1">
    <citation type="submission" date="2015-09" db="EMBL/GenBank/DDBJ databases">
        <title>Genome announcement of multiple Pseudomonas syringae strains.</title>
        <authorList>
            <person name="Thakur S."/>
            <person name="Wang P.W."/>
            <person name="Gong Y."/>
            <person name="Weir B.S."/>
            <person name="Guttman D.S."/>
        </authorList>
    </citation>
    <scope>NUCLEOTIDE SEQUENCE [LARGE SCALE GENOMIC DNA]</scope>
    <source>
        <strain evidence="1 2">ICMP3882</strain>
    </source>
</reference>
<accession>A0A0P9YX48</accession>
<name>A0A0P9YX48_PSESI</name>
<dbReference type="EMBL" id="LJRF01000184">
    <property type="protein sequence ID" value="KPY43804.1"/>
    <property type="molecule type" value="Genomic_DNA"/>
</dbReference>
<proteinExistence type="predicted"/>